<keyword evidence="3" id="KW-1185">Reference proteome</keyword>
<feature type="transmembrane region" description="Helical" evidence="1">
    <location>
        <begin position="45"/>
        <end position="65"/>
    </location>
</feature>
<dbReference type="Proteomes" id="UP000033115">
    <property type="component" value="Chromosome"/>
</dbReference>
<evidence type="ECO:0000313" key="2">
    <source>
        <dbReference type="EMBL" id="AKA70605.1"/>
    </source>
</evidence>
<gene>
    <name evidence="2" type="ORF">CSCA_3480</name>
</gene>
<evidence type="ECO:0000313" key="3">
    <source>
        <dbReference type="Proteomes" id="UP000033115"/>
    </source>
</evidence>
<keyword evidence="1" id="KW-1133">Transmembrane helix</keyword>
<feature type="transmembrane region" description="Helical" evidence="1">
    <location>
        <begin position="77"/>
        <end position="95"/>
    </location>
</feature>
<name>A0A0E3K2E8_CLOSL</name>
<keyword evidence="1" id="KW-0472">Membrane</keyword>
<sequence length="107" mass="12339">MDSSTMSSLMTLLAFTGIIQGLSMKYSKSVRKKFMLDAKGIDKKYINMKINYLIIVGTVLLMVQVASYFRPELSEKLNILFSAFLLLSITVDMVYRKVRRKKMLKKN</sequence>
<dbReference type="EMBL" id="CP009933">
    <property type="protein sequence ID" value="AKA70605.1"/>
    <property type="molecule type" value="Genomic_DNA"/>
</dbReference>
<dbReference type="AlphaFoldDB" id="A0A0E3K2E8"/>
<feature type="transmembrane region" description="Helical" evidence="1">
    <location>
        <begin position="6"/>
        <end position="24"/>
    </location>
</feature>
<evidence type="ECO:0008006" key="4">
    <source>
        <dbReference type="Google" id="ProtNLM"/>
    </source>
</evidence>
<dbReference type="KEGG" id="csq:CSCA_3480"/>
<keyword evidence="1" id="KW-0812">Transmembrane</keyword>
<evidence type="ECO:0000256" key="1">
    <source>
        <dbReference type="SAM" id="Phobius"/>
    </source>
</evidence>
<dbReference type="HOGENOM" id="CLU_148529_0_0_9"/>
<accession>A0A0E3K2E8</accession>
<reference evidence="2 3" key="1">
    <citation type="journal article" date="2015" name="J. Biotechnol.">
        <title>Complete genome sequence of a malodorant-producing acetogen, Clostridium scatologenes ATCC 25775(T).</title>
        <authorList>
            <person name="Zhu Z."/>
            <person name="Guo T."/>
            <person name="Zheng H."/>
            <person name="Song T."/>
            <person name="Ouyang P."/>
            <person name="Xie J."/>
        </authorList>
    </citation>
    <scope>NUCLEOTIDE SEQUENCE [LARGE SCALE GENOMIC DNA]</scope>
    <source>
        <strain evidence="2 3">ATCC 25775</strain>
    </source>
</reference>
<dbReference type="RefSeq" id="WP_029160724.1">
    <property type="nucleotide sequence ID" value="NZ_CP009933.1"/>
</dbReference>
<protein>
    <recommendedName>
        <fullName evidence="4">DUF3784 domain-containing protein</fullName>
    </recommendedName>
</protein>
<organism evidence="2 3">
    <name type="scientific">Clostridium scatologenes</name>
    <dbReference type="NCBI Taxonomy" id="1548"/>
    <lineage>
        <taxon>Bacteria</taxon>
        <taxon>Bacillati</taxon>
        <taxon>Bacillota</taxon>
        <taxon>Clostridia</taxon>
        <taxon>Eubacteriales</taxon>
        <taxon>Clostridiaceae</taxon>
        <taxon>Clostridium</taxon>
    </lineage>
</organism>
<proteinExistence type="predicted"/>